<dbReference type="VEuPathDB" id="FungiDB:LEMA_P100920.1"/>
<reference evidence="4" key="1">
    <citation type="journal article" date="2011" name="Nat. Commun.">
        <title>Effector diversification within compartments of the Leptosphaeria maculans genome affected by Repeat-Induced Point mutations.</title>
        <authorList>
            <person name="Rouxel T."/>
            <person name="Grandaubert J."/>
            <person name="Hane J.K."/>
            <person name="Hoede C."/>
            <person name="van de Wouw A.P."/>
            <person name="Couloux A."/>
            <person name="Dominguez V."/>
            <person name="Anthouard V."/>
            <person name="Bally P."/>
            <person name="Bourras S."/>
            <person name="Cozijnsen A.J."/>
            <person name="Ciuffetti L.M."/>
            <person name="Degrave A."/>
            <person name="Dilmaghani A."/>
            <person name="Duret L."/>
            <person name="Fudal I."/>
            <person name="Goodwin S.B."/>
            <person name="Gout L."/>
            <person name="Glaser N."/>
            <person name="Linglin J."/>
            <person name="Kema G.H.J."/>
            <person name="Lapalu N."/>
            <person name="Lawrence C.B."/>
            <person name="May K."/>
            <person name="Meyer M."/>
            <person name="Ollivier B."/>
            <person name="Poulain J."/>
            <person name="Schoch C.L."/>
            <person name="Simon A."/>
            <person name="Spatafora J.W."/>
            <person name="Stachowiak A."/>
            <person name="Turgeon B.G."/>
            <person name="Tyler B.M."/>
            <person name="Vincent D."/>
            <person name="Weissenbach J."/>
            <person name="Amselem J."/>
            <person name="Quesneville H."/>
            <person name="Oliver R.P."/>
            <person name="Wincker P."/>
            <person name="Balesdent M.-H."/>
            <person name="Howlett B.J."/>
        </authorList>
    </citation>
    <scope>NUCLEOTIDE SEQUENCE [LARGE SCALE GENOMIC DNA]</scope>
    <source>
        <strain evidence="4">JN3 / isolate v23.1.3 / race Av1-4-5-6-7-8</strain>
    </source>
</reference>
<proteinExistence type="predicted"/>
<evidence type="ECO:0000256" key="1">
    <source>
        <dbReference type="SAM" id="Coils"/>
    </source>
</evidence>
<feature type="compositionally biased region" description="Polar residues" evidence="2">
    <location>
        <begin position="170"/>
        <end position="182"/>
    </location>
</feature>
<dbReference type="InParanoid" id="E5A0A1"/>
<feature type="coiled-coil region" evidence="1">
    <location>
        <begin position="264"/>
        <end position="340"/>
    </location>
</feature>
<sequence>MSVRRPHPVSAGGGQGAPHSLVIPPSLRDAFPQCTCCPVFAGLAVWAWEQALSSPVARVPVASTEERAELRHGLTKQKAGGISISWKQSTREEKLSTRAKKFISRQASLTPQQYAATRNPWSCPSPPASRRSSAAIPTGQPSDQHRPNTQQSEDGSQDPLTPAHNAPIMSPQSIGSGASTPAHQVAPIVPSMLSHGGDSVPASYVARMQPQEAPTGIQSKPTMDALRKMRARRIALASTLNANSMTFHTPAPAPALAPVASSVSIQLENLVKELLNEVAQLKKERLAMAKRLDALEQLKSPTTPETNGPLETTVKAPEHLKAVLVRQDKLENELQSLLDSQSTEAGIKRIVAEEVSAKLEGTKQVIETANKVSRTVLEKRIDHKTKSLSDKHSELIRHINKHIGPTKEEYEKTNKPIVDRVREVEVDIRSLQKGFEEADRRTQDRLHRFSTQIGQVKNVQSEQSKLATRVDNLEKTILKPGTLVQSLPSSFPPTEAETTATTDDLVNFTSLRLSHVEKLVNELRLDKQANSETHVESNEKIAADMAQLREHVELEFTRLRTEVQLRLSDGANQSFQDRLESWDEVIENLERDASDKGLRISVLEDSVPKQFYDKFDPLQQKVDRIVAQIEENQIGHTEMGKERQNLERLEQSILDEKVTREKAVCDLSSRLATKAESDVRQMDAFRLTLQNLYDQYKNITSDDVHQKMVHWFLQMHPSNSASMLQQFAVLKRDVSHLQSRSNELQNLLNKQYPSKIIPEQSDRNENPRSLANAVDTTAEETLTRVDALKKQTDALQSGLQDLQLRLHYVNGAVATSASKSALDSLSHSIQMIEQQLQSSKADTQSIQHLEKGLAKVKEIIDDNAVFLPQLGVMYVAIAELQDHLQSVNINTSAKKPLELDWTYNLKNDMLESHQ</sequence>
<protein>
    <submittedName>
        <fullName evidence="3">Predicted protein</fullName>
    </submittedName>
</protein>
<dbReference type="AlphaFoldDB" id="E5A0A1"/>
<keyword evidence="4" id="KW-1185">Reference proteome</keyword>
<evidence type="ECO:0000313" key="4">
    <source>
        <dbReference type="Proteomes" id="UP000002668"/>
    </source>
</evidence>
<evidence type="ECO:0000313" key="3">
    <source>
        <dbReference type="EMBL" id="CBX96961.1"/>
    </source>
</evidence>
<dbReference type="eggNOG" id="ENOG502T699">
    <property type="taxonomic scope" value="Eukaryota"/>
</dbReference>
<gene>
    <name evidence="3" type="ORF">LEMA_P100920.1</name>
</gene>
<feature type="coiled-coil region" evidence="1">
    <location>
        <begin position="785"/>
        <end position="842"/>
    </location>
</feature>
<name>E5A0A1_LEPMJ</name>
<feature type="compositionally biased region" description="Polar residues" evidence="2">
    <location>
        <begin position="139"/>
        <end position="154"/>
    </location>
</feature>
<keyword evidence="1" id="KW-0175">Coiled coil</keyword>
<organism evidence="4">
    <name type="scientific">Leptosphaeria maculans (strain JN3 / isolate v23.1.3 / race Av1-4-5-6-7-8)</name>
    <name type="common">Blackleg fungus</name>
    <name type="synonym">Phoma lingam</name>
    <dbReference type="NCBI Taxonomy" id="985895"/>
    <lineage>
        <taxon>Eukaryota</taxon>
        <taxon>Fungi</taxon>
        <taxon>Dikarya</taxon>
        <taxon>Ascomycota</taxon>
        <taxon>Pezizomycotina</taxon>
        <taxon>Dothideomycetes</taxon>
        <taxon>Pleosporomycetidae</taxon>
        <taxon>Pleosporales</taxon>
        <taxon>Pleosporineae</taxon>
        <taxon>Leptosphaeriaceae</taxon>
        <taxon>Plenodomus</taxon>
        <taxon>Plenodomus lingam/Leptosphaeria maculans species complex</taxon>
    </lineage>
</organism>
<dbReference type="HOGENOM" id="CLU_302055_0_0_1"/>
<feature type="compositionally biased region" description="Polar residues" evidence="2">
    <location>
        <begin position="105"/>
        <end position="122"/>
    </location>
</feature>
<dbReference type="EMBL" id="FP929130">
    <property type="protein sequence ID" value="CBX96961.1"/>
    <property type="molecule type" value="Genomic_DNA"/>
</dbReference>
<dbReference type="Proteomes" id="UP000002668">
    <property type="component" value="Genome"/>
</dbReference>
<accession>E5A0A1</accession>
<evidence type="ECO:0000256" key="2">
    <source>
        <dbReference type="SAM" id="MobiDB-lite"/>
    </source>
</evidence>
<dbReference type="OrthoDB" id="3438382at2759"/>
<dbReference type="STRING" id="985895.E5A0A1"/>
<feature type="region of interest" description="Disordered" evidence="2">
    <location>
        <begin position="102"/>
        <end position="182"/>
    </location>
</feature>